<keyword evidence="4" id="KW-1185">Reference proteome</keyword>
<dbReference type="Pfam" id="PF19737">
    <property type="entry name" value="FKTN_N"/>
    <property type="match status" value="1"/>
</dbReference>
<protein>
    <recommendedName>
        <fullName evidence="2">Ribitol-5-phosphate transferase FKTN N-terminal domain-containing protein</fullName>
    </recommendedName>
</protein>
<dbReference type="OrthoDB" id="444255at2759"/>
<keyword evidence="1" id="KW-0472">Membrane</keyword>
<reference evidence="3" key="1">
    <citation type="submission" date="2020-11" db="EMBL/GenBank/DDBJ databases">
        <authorList>
            <person name="Tran Van P."/>
        </authorList>
    </citation>
    <scope>NUCLEOTIDE SEQUENCE</scope>
</reference>
<feature type="domain" description="Ribitol-5-phosphate transferase FKTN N-terminal" evidence="2">
    <location>
        <begin position="33"/>
        <end position="185"/>
    </location>
</feature>
<dbReference type="AlphaFoldDB" id="A0A7R9LRK1"/>
<dbReference type="Proteomes" id="UP000759131">
    <property type="component" value="Unassembled WGS sequence"/>
</dbReference>
<feature type="non-terminal residue" evidence="3">
    <location>
        <position position="1"/>
    </location>
</feature>
<accession>A0A7R9LRK1</accession>
<name>A0A7R9LRK1_9ACAR</name>
<evidence type="ECO:0000313" key="3">
    <source>
        <dbReference type="EMBL" id="CAD7646451.1"/>
    </source>
</evidence>
<evidence type="ECO:0000259" key="2">
    <source>
        <dbReference type="Pfam" id="PF19737"/>
    </source>
</evidence>
<dbReference type="EMBL" id="CAJPIZ010036859">
    <property type="protein sequence ID" value="CAG2121035.1"/>
    <property type="molecule type" value="Genomic_DNA"/>
</dbReference>
<sequence length="197" mass="22562">MVKTHLLFMICIVSGFLLTLQLISLQLLVRKGQIQEKSSWTLLDVVTLSANQHSIPLFLIDSEVLSNISAKSAKPILDSYCNVLCTGRKITHLATFSQFATQLLISRFIHSVKSKGFTVLELKELDPTLVHFGLEVSIPTHLIVIDEKLHIKKTSHVIHIAIFYERIQSTNWWYGMLSLTEHQQRLLHRQGIRKSFF</sequence>
<evidence type="ECO:0000313" key="4">
    <source>
        <dbReference type="Proteomes" id="UP000759131"/>
    </source>
</evidence>
<keyword evidence="1" id="KW-1133">Transmembrane helix</keyword>
<dbReference type="InterPro" id="IPR045587">
    <property type="entry name" value="FKTN_N"/>
</dbReference>
<evidence type="ECO:0000256" key="1">
    <source>
        <dbReference type="SAM" id="Phobius"/>
    </source>
</evidence>
<gene>
    <name evidence="3" type="ORF">OSB1V03_LOCUS20981</name>
</gene>
<keyword evidence="1" id="KW-0812">Transmembrane</keyword>
<proteinExistence type="predicted"/>
<feature type="transmembrane region" description="Helical" evidence="1">
    <location>
        <begin position="6"/>
        <end position="29"/>
    </location>
</feature>
<dbReference type="EMBL" id="OC891434">
    <property type="protein sequence ID" value="CAD7646451.1"/>
    <property type="molecule type" value="Genomic_DNA"/>
</dbReference>
<organism evidence="3">
    <name type="scientific">Medioppia subpectinata</name>
    <dbReference type="NCBI Taxonomy" id="1979941"/>
    <lineage>
        <taxon>Eukaryota</taxon>
        <taxon>Metazoa</taxon>
        <taxon>Ecdysozoa</taxon>
        <taxon>Arthropoda</taxon>
        <taxon>Chelicerata</taxon>
        <taxon>Arachnida</taxon>
        <taxon>Acari</taxon>
        <taxon>Acariformes</taxon>
        <taxon>Sarcoptiformes</taxon>
        <taxon>Oribatida</taxon>
        <taxon>Brachypylina</taxon>
        <taxon>Oppioidea</taxon>
        <taxon>Oppiidae</taxon>
        <taxon>Medioppia</taxon>
    </lineage>
</organism>